<feature type="domain" description="DUF7492" evidence="1">
    <location>
        <begin position="20"/>
        <end position="267"/>
    </location>
</feature>
<proteinExistence type="predicted"/>
<dbReference type="InterPro" id="IPR055915">
    <property type="entry name" value="DUF7492"/>
</dbReference>
<evidence type="ECO:0000313" key="3">
    <source>
        <dbReference type="Proteomes" id="UP001408356"/>
    </source>
</evidence>
<reference evidence="2 3" key="1">
    <citation type="journal article" date="2024" name="J. Plant Pathol.">
        <title>Sequence and assembly of the genome of Seiridium unicorne, isolate CBS 538.82, causal agent of cypress canker disease.</title>
        <authorList>
            <person name="Scali E."/>
            <person name="Rocca G.D."/>
            <person name="Danti R."/>
            <person name="Garbelotto M."/>
            <person name="Barberini S."/>
            <person name="Baroncelli R."/>
            <person name="Emiliani G."/>
        </authorList>
    </citation>
    <scope>NUCLEOTIDE SEQUENCE [LARGE SCALE GENOMIC DNA]</scope>
    <source>
        <strain evidence="2 3">BM-138-508</strain>
    </source>
</reference>
<gene>
    <name evidence="2" type="ORF">SUNI508_06372</name>
</gene>
<comment type="caution">
    <text evidence="2">The sequence shown here is derived from an EMBL/GenBank/DDBJ whole genome shotgun (WGS) entry which is preliminary data.</text>
</comment>
<evidence type="ECO:0000313" key="2">
    <source>
        <dbReference type="EMBL" id="KAK9420376.1"/>
    </source>
</evidence>
<dbReference type="EMBL" id="JARVKF010000235">
    <property type="protein sequence ID" value="KAK9420376.1"/>
    <property type="molecule type" value="Genomic_DNA"/>
</dbReference>
<organism evidence="2 3">
    <name type="scientific">Seiridium unicorne</name>
    <dbReference type="NCBI Taxonomy" id="138068"/>
    <lineage>
        <taxon>Eukaryota</taxon>
        <taxon>Fungi</taxon>
        <taxon>Dikarya</taxon>
        <taxon>Ascomycota</taxon>
        <taxon>Pezizomycotina</taxon>
        <taxon>Sordariomycetes</taxon>
        <taxon>Xylariomycetidae</taxon>
        <taxon>Amphisphaeriales</taxon>
        <taxon>Sporocadaceae</taxon>
        <taxon>Seiridium</taxon>
    </lineage>
</organism>
<evidence type="ECO:0000259" key="1">
    <source>
        <dbReference type="Pfam" id="PF24320"/>
    </source>
</evidence>
<protein>
    <recommendedName>
        <fullName evidence="1">DUF7492 domain-containing protein</fullName>
    </recommendedName>
</protein>
<name>A0ABR2V0L4_9PEZI</name>
<dbReference type="Pfam" id="PF24320">
    <property type="entry name" value="DUF7492"/>
    <property type="match status" value="1"/>
</dbReference>
<accession>A0ABR2V0L4</accession>
<sequence length="408" mass="42327">MAITRKIVKGLAVLSAAQSVRAHTWVEMIRRISSSGAYVGEAGYPMGHMNRTDSGFSDTNVQIKIDSVTDNPPVCGTIGTKGYTNSAYPPLTASPGEFVALQYAENGHVSFPDQTPRGFRGGNVMIYATSEDITNIGINDVLYQWNAEGTGGNQKGKLLASHFFDDGQCYENPNASPIRAERAAKYGATNLLCQGTAQLPSDLATSGSVSLLWVWDWPQNPNEAGKNTTEIYTSCMTVNLEASSDGAATSVKSFSFANNVDVSDAAIPSQIETLIEVEQRGTGTASPAAATDVPAATSIGGAPATTSAAASSSSKNHKTGVKTVTVTEAAETVTQYQTVTVEAGAGLASTSKTSAAASATATSLKTSVRASVSTSSSSSKPAVTGPVSVTSVAPFLKARFPGKSRHMR</sequence>
<dbReference type="Proteomes" id="UP001408356">
    <property type="component" value="Unassembled WGS sequence"/>
</dbReference>
<keyword evidence="3" id="KW-1185">Reference proteome</keyword>